<dbReference type="STRING" id="1157616.A0A1Z5TEE3"/>
<dbReference type="GO" id="GO:0005975">
    <property type="term" value="P:carbohydrate metabolic process"/>
    <property type="evidence" value="ECO:0007669"/>
    <property type="project" value="InterPro"/>
</dbReference>
<name>A0A1Z5TEE3_HORWE</name>
<keyword evidence="4" id="KW-1185">Reference proteome</keyword>
<organism evidence="3 4">
    <name type="scientific">Hortaea werneckii EXF-2000</name>
    <dbReference type="NCBI Taxonomy" id="1157616"/>
    <lineage>
        <taxon>Eukaryota</taxon>
        <taxon>Fungi</taxon>
        <taxon>Dikarya</taxon>
        <taxon>Ascomycota</taxon>
        <taxon>Pezizomycotina</taxon>
        <taxon>Dothideomycetes</taxon>
        <taxon>Dothideomycetidae</taxon>
        <taxon>Mycosphaerellales</taxon>
        <taxon>Teratosphaeriaceae</taxon>
        <taxon>Hortaea</taxon>
    </lineage>
</organism>
<keyword evidence="2" id="KW-0732">Signal</keyword>
<dbReference type="InterPro" id="IPR012341">
    <property type="entry name" value="6hp_glycosidase-like_sf"/>
</dbReference>
<keyword evidence="1" id="KW-0378">Hydrolase</keyword>
<protein>
    <submittedName>
        <fullName evidence="3">Uncharacterized protein</fullName>
    </submittedName>
</protein>
<gene>
    <name evidence="3" type="ORF">BTJ68_04843</name>
</gene>
<evidence type="ECO:0000256" key="2">
    <source>
        <dbReference type="SAM" id="SignalP"/>
    </source>
</evidence>
<dbReference type="Gene3D" id="1.50.10.10">
    <property type="match status" value="1"/>
</dbReference>
<reference evidence="3 4" key="1">
    <citation type="submission" date="2017-01" db="EMBL/GenBank/DDBJ databases">
        <title>The recent genome duplication of the halophilic yeast Hortaea werneckii: insights from long-read sequencing.</title>
        <authorList>
            <person name="Sinha S."/>
            <person name="Flibotte S."/>
            <person name="Neira M."/>
            <person name="Lenassi M."/>
            <person name="Gostincar C."/>
            <person name="Stajich J.E."/>
            <person name="Nislow C.E."/>
        </authorList>
    </citation>
    <scope>NUCLEOTIDE SEQUENCE [LARGE SCALE GENOMIC DNA]</scope>
    <source>
        <strain evidence="3 4">EXF-2000</strain>
    </source>
</reference>
<accession>A0A1Z5TEE3</accession>
<evidence type="ECO:0000256" key="1">
    <source>
        <dbReference type="ARBA" id="ARBA00022801"/>
    </source>
</evidence>
<evidence type="ECO:0000313" key="4">
    <source>
        <dbReference type="Proteomes" id="UP000194280"/>
    </source>
</evidence>
<dbReference type="SUPFAM" id="SSF48208">
    <property type="entry name" value="Six-hairpin glycosidases"/>
    <property type="match status" value="1"/>
</dbReference>
<dbReference type="GO" id="GO:0016787">
    <property type="term" value="F:hydrolase activity"/>
    <property type="evidence" value="ECO:0007669"/>
    <property type="project" value="UniProtKB-KW"/>
</dbReference>
<comment type="caution">
    <text evidence="3">The sequence shown here is derived from an EMBL/GenBank/DDBJ whole genome shotgun (WGS) entry which is preliminary data.</text>
</comment>
<dbReference type="InterPro" id="IPR008928">
    <property type="entry name" value="6-hairpin_glycosidase_sf"/>
</dbReference>
<dbReference type="InParanoid" id="A0A1Z5TEE3"/>
<proteinExistence type="predicted"/>
<dbReference type="InterPro" id="IPR052043">
    <property type="entry name" value="PolySaccharide_Degr_Enz"/>
</dbReference>
<dbReference type="PANTHER" id="PTHR33886:SF11">
    <property type="entry name" value="WALL GLYCOSYL HYDROLASE YTER, PUTATIVE (AFU_ORTHOLOGUE AFUA_2G14630)-RELATED"/>
    <property type="match status" value="1"/>
</dbReference>
<dbReference type="OrthoDB" id="540611at2759"/>
<dbReference type="EMBL" id="MUNK01000059">
    <property type="protein sequence ID" value="OTA34392.1"/>
    <property type="molecule type" value="Genomic_DNA"/>
</dbReference>
<evidence type="ECO:0000313" key="3">
    <source>
        <dbReference type="EMBL" id="OTA34392.1"/>
    </source>
</evidence>
<feature type="chain" id="PRO_5012441959" evidence="2">
    <location>
        <begin position="19"/>
        <end position="433"/>
    </location>
</feature>
<dbReference type="Pfam" id="PF07470">
    <property type="entry name" value="Glyco_hydro_88"/>
    <property type="match status" value="1"/>
</dbReference>
<dbReference type="Proteomes" id="UP000194280">
    <property type="component" value="Unassembled WGS sequence"/>
</dbReference>
<dbReference type="PANTHER" id="PTHR33886">
    <property type="entry name" value="UNSATURATED RHAMNOGALACTURONAN HYDROLASE (EUROFUNG)"/>
    <property type="match status" value="1"/>
</dbReference>
<sequence length="433" mass="46966">MKLPHCLTSAFCLALVEGRCICSGDLHNESLALRMVESNIARSQGAGLTTASTGFIQLGIFQQALRAAINATPNSTQKSEWSAYLLNGITSSASSFLNASLNAELPLDRFSLGTSYLLQSEEEDDDTLNRAIEALEQSAVLQPRNDNGGLWYYNNVNNLSAYHNLSYLDGMFSYAPFALLASDYASSNNIDLRLALGAENAWQQIELLADICQKPSGLLVHGYDPSFAHKWARSSKNGASPNVWGRSLAWYTLGLLNSLEVLSPDSHYYPKIKSLLNRVLLPQIEAAERSFNITGKYGVWQVVDEPGAGGNFIEASASCMTAYSLLRAVRMASFDGLCDESIAKRSTTTAVGIYENVLESFLEVGSNGTLSLNGTSTVASLSGDVNYEYYVNRPTALNDLLGTSAFVLAGLEVERMFPGIGCQRYNLNAPFGL</sequence>
<dbReference type="AlphaFoldDB" id="A0A1Z5TEE3"/>
<feature type="signal peptide" evidence="2">
    <location>
        <begin position="1"/>
        <end position="18"/>
    </location>
</feature>
<dbReference type="VEuPathDB" id="FungiDB:BTJ68_04843"/>
<dbReference type="InterPro" id="IPR010905">
    <property type="entry name" value="Glyco_hydro_88"/>
</dbReference>